<evidence type="ECO:0000313" key="3">
    <source>
        <dbReference type="Proteomes" id="UP001597163"/>
    </source>
</evidence>
<reference evidence="3" key="1">
    <citation type="journal article" date="2019" name="Int. J. Syst. Evol. Microbiol.">
        <title>The Global Catalogue of Microorganisms (GCM) 10K type strain sequencing project: providing services to taxonomists for standard genome sequencing and annotation.</title>
        <authorList>
            <consortium name="The Broad Institute Genomics Platform"/>
            <consortium name="The Broad Institute Genome Sequencing Center for Infectious Disease"/>
            <person name="Wu L."/>
            <person name="Ma J."/>
        </authorList>
    </citation>
    <scope>NUCLEOTIDE SEQUENCE [LARGE SCALE GENOMIC DNA]</scope>
    <source>
        <strain evidence="3">CCUG 63246</strain>
    </source>
</reference>
<proteinExistence type="predicted"/>
<sequence length="817" mass="91479">MKPHFASLGPISINLFVILLSLTVFPNNTGFLVADIKYKAASVSKENIYIHFDKTHYNQGENIWYKVYLVGTKNHAPRTASKVTYVDLIDPNNTIIDSKTIKMNEGAGKGDFKLPEDAMDGAYTIRAYTNFMRNFDGSHFFRKNIYVNVTGPNNGFNTHMATATPFIAFSPEGGNMIGGFLNRIVVKATNSLKKGVHVKGDVFDDTNTKTLHFETTKFGLGSFQFIPQKGRSYTAIVSHNGVKHGYPLPPVKDHGATIRIDETHNSYRANVYSSLPNGMDGLELSGFQKGEIICQARLNGNNAVAAVDLPKSDVEYGLIRFQLVDKNGTVLSEELAFIDSENLEQKAIVTPSKKTYEAHELAEIEISFDQLLDESLKADMSVSVTEVNPETNKGSGPDIKSQLLFNPEIRDDFERFGSYFANDSVSKKTVHQILIAQKSNQLFSKDNIGGNDLKFLPESGFSLKGTVKEVHKNKPVKAHVTVTYKNGNEIGHDKTITDSLGRFSFNDLNFDQRTFVAVKAKRLNARNYSRDFIVELDSFIPPPVHIKPIPEKTTTKGNALLEPKIKQHRNTEFAPRKGEIKLNEIKLIAEKKRLDRYAEKRKAALYVSPSRTLDFKNLRISPTATNPLHALQGRIPGFDVIGNFIIIRGRRINMVDTVDPFKIGTPGEEKEEYNDPRPLFLVDGFPTDYDFVTSMSIQDIDFVDIIQPSQAAIYGVRGGVGVIAFYTFDGSEENDIPNNRNVSISFYHPGYYQARKFNQDENDSSTLYWNPDLKLEPSHSCKIAFKTGHKSATYKILLEGITSKGTPFKAEAYFDVK</sequence>
<dbReference type="InterPro" id="IPR037066">
    <property type="entry name" value="Plug_dom_sf"/>
</dbReference>
<dbReference type="EMBL" id="JBHTLJ010000001">
    <property type="protein sequence ID" value="MFD1161237.1"/>
    <property type="molecule type" value="Genomic_DNA"/>
</dbReference>
<dbReference type="InterPro" id="IPR002890">
    <property type="entry name" value="MG2"/>
</dbReference>
<dbReference type="Pfam" id="PF01835">
    <property type="entry name" value="MG2"/>
    <property type="match status" value="1"/>
</dbReference>
<dbReference type="Gene3D" id="2.170.130.10">
    <property type="entry name" value="TonB-dependent receptor, plug domain"/>
    <property type="match status" value="1"/>
</dbReference>
<keyword evidence="3" id="KW-1185">Reference proteome</keyword>
<accession>A0ABW3R8B5</accession>
<dbReference type="SUPFAM" id="SSF56935">
    <property type="entry name" value="Porins"/>
    <property type="match status" value="1"/>
</dbReference>
<evidence type="ECO:0000313" key="2">
    <source>
        <dbReference type="EMBL" id="MFD1161237.1"/>
    </source>
</evidence>
<dbReference type="Gene3D" id="2.60.40.1930">
    <property type="match status" value="1"/>
</dbReference>
<dbReference type="RefSeq" id="WP_311935766.1">
    <property type="nucleotide sequence ID" value="NZ_JAVSCK010000001.1"/>
</dbReference>
<comment type="caution">
    <text evidence="2">The sequence shown here is derived from an EMBL/GenBank/DDBJ whole genome shotgun (WGS) entry which is preliminary data.</text>
</comment>
<dbReference type="Proteomes" id="UP001597163">
    <property type="component" value="Unassembled WGS sequence"/>
</dbReference>
<name>A0ABW3R8B5_9FLAO</name>
<gene>
    <name evidence="2" type="ORF">ACFQ2E_02330</name>
</gene>
<feature type="domain" description="Macroglobulin" evidence="1">
    <location>
        <begin position="48"/>
        <end position="139"/>
    </location>
</feature>
<organism evidence="2 3">
    <name type="scientific">Hwangdonia seohaensis</name>
    <dbReference type="NCBI Taxonomy" id="1240727"/>
    <lineage>
        <taxon>Bacteria</taxon>
        <taxon>Pseudomonadati</taxon>
        <taxon>Bacteroidota</taxon>
        <taxon>Flavobacteriia</taxon>
        <taxon>Flavobacteriales</taxon>
        <taxon>Flavobacteriaceae</taxon>
        <taxon>Hwangdonia</taxon>
    </lineage>
</organism>
<evidence type="ECO:0000259" key="1">
    <source>
        <dbReference type="Pfam" id="PF01835"/>
    </source>
</evidence>
<protein>
    <submittedName>
        <fullName evidence="2">MG2 domain-containing protein</fullName>
    </submittedName>
</protein>